<protein>
    <recommendedName>
        <fullName evidence="7">Endolytic murein transglycosylase</fullName>
        <ecNumber evidence="7">4.2.2.29</ecNumber>
    </recommendedName>
    <alternativeName>
        <fullName evidence="7">Peptidoglycan lytic transglycosylase</fullName>
    </alternativeName>
    <alternativeName>
        <fullName evidence="7">Peptidoglycan polymerization terminase</fullName>
    </alternativeName>
</protein>
<keyword evidence="6 7" id="KW-0961">Cell wall biogenesis/degradation</keyword>
<comment type="catalytic activity">
    <reaction evidence="7">
        <text>a peptidoglycan chain = a peptidoglycan chain with N-acetyl-1,6-anhydromuramyl-[peptide] at the reducing end + a peptidoglycan chain with N-acetylglucosamine at the non-reducing end.</text>
        <dbReference type="EC" id="4.2.2.29"/>
    </reaction>
</comment>
<organism evidence="9 10">
    <name type="scientific">Mycobacterium angelicum</name>
    <dbReference type="NCBI Taxonomy" id="470074"/>
    <lineage>
        <taxon>Bacteria</taxon>
        <taxon>Bacillati</taxon>
        <taxon>Actinomycetota</taxon>
        <taxon>Actinomycetes</taxon>
        <taxon>Mycobacteriales</taxon>
        <taxon>Mycobacteriaceae</taxon>
        <taxon>Mycobacterium</taxon>
    </lineage>
</organism>
<dbReference type="PANTHER" id="PTHR30518:SF2">
    <property type="entry name" value="ENDOLYTIC MUREIN TRANSGLYCOSYLASE"/>
    <property type="match status" value="1"/>
</dbReference>
<feature type="transmembrane region" description="Helical" evidence="7">
    <location>
        <begin position="45"/>
        <end position="65"/>
    </location>
</feature>
<reference evidence="9 10" key="1">
    <citation type="submission" date="2017-02" db="EMBL/GenBank/DDBJ databases">
        <title>The new phylogeny of genus Mycobacterium.</title>
        <authorList>
            <person name="Tortoli E."/>
            <person name="Trovato A."/>
            <person name="Cirillo D.M."/>
        </authorList>
    </citation>
    <scope>NUCLEOTIDE SEQUENCE [LARGE SCALE GENOMIC DNA]</scope>
    <source>
        <strain evidence="9 10">DSM 45057</strain>
    </source>
</reference>
<keyword evidence="4 7" id="KW-0472">Membrane</keyword>
<evidence type="ECO:0000313" key="10">
    <source>
        <dbReference type="Proteomes" id="UP000192284"/>
    </source>
</evidence>
<feature type="site" description="Important for catalytic activity" evidence="7">
    <location>
        <position position="299"/>
    </location>
</feature>
<feature type="region of interest" description="Disordered" evidence="8">
    <location>
        <begin position="1"/>
        <end position="40"/>
    </location>
</feature>
<dbReference type="CDD" id="cd08010">
    <property type="entry name" value="MltG_like"/>
    <property type="match status" value="1"/>
</dbReference>
<dbReference type="GO" id="GO:0009252">
    <property type="term" value="P:peptidoglycan biosynthetic process"/>
    <property type="evidence" value="ECO:0007669"/>
    <property type="project" value="UniProtKB-UniRule"/>
</dbReference>
<feature type="compositionally biased region" description="Basic residues" evidence="8">
    <location>
        <begin position="24"/>
        <end position="40"/>
    </location>
</feature>
<dbReference type="RefSeq" id="WP_083116377.1">
    <property type="nucleotide sequence ID" value="NZ_JACKTS010000031.1"/>
</dbReference>
<accession>A0A1W9Z938</accession>
<evidence type="ECO:0000256" key="6">
    <source>
        <dbReference type="ARBA" id="ARBA00023316"/>
    </source>
</evidence>
<comment type="caution">
    <text evidence="9">The sequence shown here is derived from an EMBL/GenBank/DDBJ whole genome shotgun (WGS) entry which is preliminary data.</text>
</comment>
<dbReference type="Gene3D" id="3.30.1490.480">
    <property type="entry name" value="Endolytic murein transglycosylase"/>
    <property type="match status" value="1"/>
</dbReference>
<dbReference type="GO" id="GO:0008932">
    <property type="term" value="F:lytic endotransglycosylase activity"/>
    <property type="evidence" value="ECO:0007669"/>
    <property type="project" value="UniProtKB-UniRule"/>
</dbReference>
<evidence type="ECO:0000256" key="8">
    <source>
        <dbReference type="SAM" id="MobiDB-lite"/>
    </source>
</evidence>
<dbReference type="EC" id="4.2.2.29" evidence="7"/>
<comment type="subcellular location">
    <subcellularLocation>
        <location evidence="7">Cell membrane</location>
        <topology evidence="7">Single-pass membrane protein</topology>
    </subcellularLocation>
</comment>
<evidence type="ECO:0000256" key="1">
    <source>
        <dbReference type="ARBA" id="ARBA00022475"/>
    </source>
</evidence>
<dbReference type="Proteomes" id="UP000192284">
    <property type="component" value="Unassembled WGS sequence"/>
</dbReference>
<evidence type="ECO:0000256" key="7">
    <source>
        <dbReference type="HAMAP-Rule" id="MF_02065"/>
    </source>
</evidence>
<dbReference type="OrthoDB" id="9814591at2"/>
<dbReference type="GO" id="GO:0071555">
    <property type="term" value="P:cell wall organization"/>
    <property type="evidence" value="ECO:0007669"/>
    <property type="project" value="UniProtKB-KW"/>
</dbReference>
<evidence type="ECO:0000256" key="4">
    <source>
        <dbReference type="ARBA" id="ARBA00023136"/>
    </source>
</evidence>
<comment type="similarity">
    <text evidence="7">Belongs to the transglycosylase MltG family.</text>
</comment>
<name>A0A1W9Z938_MYCAN</name>
<keyword evidence="3 7" id="KW-1133">Transmembrane helix</keyword>
<feature type="compositionally biased region" description="Basic and acidic residues" evidence="8">
    <location>
        <begin position="1"/>
        <end position="17"/>
    </location>
</feature>
<gene>
    <name evidence="7" type="primary">mltG</name>
    <name evidence="9" type="ORF">BST12_27675</name>
</gene>
<evidence type="ECO:0000256" key="3">
    <source>
        <dbReference type="ARBA" id="ARBA00022989"/>
    </source>
</evidence>
<keyword evidence="10" id="KW-1185">Reference proteome</keyword>
<keyword evidence="1 7" id="KW-1003">Cell membrane</keyword>
<dbReference type="AlphaFoldDB" id="A0A1W9Z938"/>
<evidence type="ECO:0000256" key="2">
    <source>
        <dbReference type="ARBA" id="ARBA00022692"/>
    </source>
</evidence>
<proteinExistence type="inferred from homology"/>
<dbReference type="EMBL" id="MVHE01000108">
    <property type="protein sequence ID" value="ORA09449.1"/>
    <property type="molecule type" value="Genomic_DNA"/>
</dbReference>
<keyword evidence="5 7" id="KW-0456">Lyase</keyword>
<evidence type="ECO:0000313" key="9">
    <source>
        <dbReference type="EMBL" id="ORA09449.1"/>
    </source>
</evidence>
<dbReference type="InterPro" id="IPR003770">
    <property type="entry name" value="MLTG-like"/>
</dbReference>
<dbReference type="HAMAP" id="MF_02065">
    <property type="entry name" value="MltG"/>
    <property type="match status" value="1"/>
</dbReference>
<comment type="function">
    <text evidence="7">Functions as a peptidoglycan terminase that cleaves nascent peptidoglycan strands endolytically to terminate their elongation.</text>
</comment>
<sequence length="420" mass="45600">MSDGARTSDDPEHRRAEPVAVAPARHRKTRADRKRAQRMRRRRRVAGGLAVGLLVVIVVAAVFLGSKVWHLLSGSDDDYTGNGKQDIVIQIQAGDSTTAVGETLHNKGVVRTVRAFVDAAHGNAAISSIQPGFYRMRTEIPAADAVTRLADPKSRVGKLVIPEGRQLDDTTDMKTNKLNPGILTLISRATCVDLDGNHRCVSVADLRSAAGKATPAMLQVPPWAVQPVLELGDDHRRLEGLIAPGTFNIDPAASADTILATLISAGAVEYTKSELVDTAKALSLSPYDILVVASLVQQEANVQDFSKVAQVIYNRLHEHRTLEFDSTVNYPLDRREVATSDADRALRTPWNTYVSEGLPATAICSPGVDALRAAEHPEPGDWLYFVTIDAQGTTLFTRDYQQHLANIELAKRNGVLDSAR</sequence>
<dbReference type="Pfam" id="PF02618">
    <property type="entry name" value="YceG"/>
    <property type="match status" value="1"/>
</dbReference>
<evidence type="ECO:0000256" key="5">
    <source>
        <dbReference type="ARBA" id="ARBA00023239"/>
    </source>
</evidence>
<keyword evidence="2 7" id="KW-0812">Transmembrane</keyword>
<dbReference type="PANTHER" id="PTHR30518">
    <property type="entry name" value="ENDOLYTIC MUREIN TRANSGLYCOSYLASE"/>
    <property type="match status" value="1"/>
</dbReference>
<dbReference type="GO" id="GO:0005886">
    <property type="term" value="C:plasma membrane"/>
    <property type="evidence" value="ECO:0007669"/>
    <property type="project" value="UniProtKB-SubCell"/>
</dbReference>